<accession>A7IWD1</accession>
<feature type="domain" description="Nuclease-associated modular DNA-binding 1" evidence="1">
    <location>
        <begin position="108"/>
        <end position="139"/>
    </location>
</feature>
<organismHost>
    <name type="scientific">Chlorella</name>
    <dbReference type="NCBI Taxonomy" id="3071"/>
</organismHost>
<sequence length="260" mass="29717">MNSTLGGDGAASGANNPNARAIRVYNNSTGEESLYTYIGECAKKLGISESSIKSVLSPEYNYSQAKSKDEIWYQFRYEEDDTPFMEHMPTPTEKMSDVNNHNARAIRVYNNSTGEETSYEYIKECAEKLGISEKNISKVLSPEKMNTQAKSEDGIWYQFKYSEDMTPFVKDMSTPNEKMMGGRNPQSKPMCVFGKLYDSAATASRCLIEVANTSDTQFIKKWIYKNKFPDDIFKVSKDFYESYKDSDNRITKILYDDFDK</sequence>
<dbReference type="EMBL" id="DQ491002">
    <property type="protein sequence ID" value="ABT14655.1"/>
    <property type="molecule type" value="Genomic_DNA"/>
</dbReference>
<dbReference type="InterPro" id="IPR036388">
    <property type="entry name" value="WH-like_DNA-bd_sf"/>
</dbReference>
<organism evidence="2 3">
    <name type="scientific">Paramecium bursaria Chlorella virus NY2A</name>
    <name type="common">PBCV-NY2A</name>
    <dbReference type="NCBI Taxonomy" id="46021"/>
    <lineage>
        <taxon>Viruses</taxon>
        <taxon>Varidnaviria</taxon>
        <taxon>Bamfordvirae</taxon>
        <taxon>Nucleocytoviricota</taxon>
        <taxon>Megaviricetes</taxon>
        <taxon>Algavirales</taxon>
        <taxon>Phycodnaviridae</taxon>
        <taxon>Chlorovirus</taxon>
        <taxon>Chlorovirus americanus</taxon>
    </lineage>
</organism>
<dbReference type="RefSeq" id="YP_001497452.1">
    <property type="nucleotide sequence ID" value="NC_009898.1"/>
</dbReference>
<dbReference type="Proteomes" id="UP000202419">
    <property type="component" value="Segment"/>
</dbReference>
<evidence type="ECO:0000313" key="3">
    <source>
        <dbReference type="Proteomes" id="UP000202419"/>
    </source>
</evidence>
<evidence type="ECO:0000259" key="1">
    <source>
        <dbReference type="Pfam" id="PF07453"/>
    </source>
</evidence>
<proteinExistence type="predicted"/>
<dbReference type="InterPro" id="IPR010896">
    <property type="entry name" value="NUMOD1"/>
</dbReference>
<keyword evidence="3" id="KW-1185">Reference proteome</keyword>
<dbReference type="Gene3D" id="1.10.10.10">
    <property type="entry name" value="Winged helix-like DNA-binding domain superfamily/Winged helix DNA-binding domain"/>
    <property type="match status" value="1"/>
</dbReference>
<reference evidence="2 3" key="1">
    <citation type="journal article" date="2007" name="Virology">
        <title>Sequence and annotation of the 369-kb NY-2A and the 345-kb AR158 viruses that infect Chlorella NC64A.</title>
        <authorList>
            <person name="Fitzgerald L.A."/>
            <person name="Graves M.V."/>
            <person name="Li X."/>
            <person name="Feldblyum T."/>
            <person name="Nierman W.C."/>
            <person name="Van Etten J.L."/>
        </authorList>
    </citation>
    <scope>NUCLEOTIDE SEQUENCE [LARGE SCALE GENOMIC DNA]</scope>
    <source>
        <strain evidence="2 3">NY-2A</strain>
    </source>
</reference>
<evidence type="ECO:0000313" key="2">
    <source>
        <dbReference type="EMBL" id="ABT14655.1"/>
    </source>
</evidence>
<dbReference type="GeneID" id="5659307"/>
<dbReference type="OrthoDB" id="40744at10239"/>
<gene>
    <name evidence="2" type="primary">B256R</name>
    <name evidence="2" type="ORF">NY2A_B256R</name>
</gene>
<protein>
    <submittedName>
        <fullName evidence="2">Uncharacterized protein B256R</fullName>
    </submittedName>
</protein>
<dbReference type="Pfam" id="PF07453">
    <property type="entry name" value="NUMOD1"/>
    <property type="match status" value="1"/>
</dbReference>
<name>A7IWD1_PBCVN</name>
<dbReference type="KEGG" id="vg:5659307"/>